<dbReference type="GO" id="GO:0071966">
    <property type="term" value="P:fungal-type cell wall polysaccharide metabolic process"/>
    <property type="evidence" value="ECO:0007669"/>
    <property type="project" value="TreeGrafter"/>
</dbReference>
<dbReference type="PANTHER" id="PTHR34154">
    <property type="entry name" value="ALKALI-SENSITIVE LINKAGE PROTEIN 1"/>
    <property type="match status" value="1"/>
</dbReference>
<reference evidence="4" key="1">
    <citation type="submission" date="2021-03" db="EMBL/GenBank/DDBJ databases">
        <title>Comparative genomics and phylogenomic investigation of the class Geoglossomycetes provide insights into ecological specialization and systematics.</title>
        <authorList>
            <person name="Melie T."/>
            <person name="Pirro S."/>
            <person name="Miller A.N."/>
            <person name="Quandt A."/>
        </authorList>
    </citation>
    <scope>NUCLEOTIDE SEQUENCE</scope>
    <source>
        <strain evidence="4">CAQ_001_2017</strain>
    </source>
</reference>
<dbReference type="AlphaFoldDB" id="A0A9P8IAS4"/>
<keyword evidence="2" id="KW-0732">Signal</keyword>
<organism evidence="4 5">
    <name type="scientific">Trichoglossum hirsutum</name>
    <dbReference type="NCBI Taxonomy" id="265104"/>
    <lineage>
        <taxon>Eukaryota</taxon>
        <taxon>Fungi</taxon>
        <taxon>Dikarya</taxon>
        <taxon>Ascomycota</taxon>
        <taxon>Pezizomycotina</taxon>
        <taxon>Geoglossomycetes</taxon>
        <taxon>Geoglossales</taxon>
        <taxon>Geoglossaceae</taxon>
        <taxon>Trichoglossum</taxon>
    </lineage>
</organism>
<accession>A0A9P8IAS4</accession>
<proteinExistence type="predicted"/>
<dbReference type="InterPro" id="IPR053183">
    <property type="entry name" value="ASL1"/>
</dbReference>
<dbReference type="SUPFAM" id="SSF51445">
    <property type="entry name" value="(Trans)glycosidases"/>
    <property type="match status" value="1"/>
</dbReference>
<dbReference type="GO" id="GO:0009277">
    <property type="term" value="C:fungal-type cell wall"/>
    <property type="evidence" value="ECO:0007669"/>
    <property type="project" value="TreeGrafter"/>
</dbReference>
<gene>
    <name evidence="4" type="ORF">GP486_007955</name>
</gene>
<feature type="compositionally biased region" description="Polar residues" evidence="1">
    <location>
        <begin position="33"/>
        <end position="44"/>
    </location>
</feature>
<dbReference type="Gene3D" id="3.20.20.80">
    <property type="entry name" value="Glycosidases"/>
    <property type="match status" value="1"/>
</dbReference>
<evidence type="ECO:0000256" key="2">
    <source>
        <dbReference type="SAM" id="SignalP"/>
    </source>
</evidence>
<dbReference type="InterPro" id="IPR024655">
    <property type="entry name" value="Asl1_glyco_hydro_catalytic"/>
</dbReference>
<dbReference type="PANTHER" id="PTHR34154:SF10">
    <property type="entry name" value="ASL1-LIKE GLYCOSYL HYDROLASE CATALYTIC DOMAIN-CONTAINING PROTEIN"/>
    <property type="match status" value="1"/>
</dbReference>
<keyword evidence="5" id="KW-1185">Reference proteome</keyword>
<evidence type="ECO:0000313" key="5">
    <source>
        <dbReference type="Proteomes" id="UP000750711"/>
    </source>
</evidence>
<dbReference type="EMBL" id="JAGHQM010002600">
    <property type="protein sequence ID" value="KAH0548406.1"/>
    <property type="molecule type" value="Genomic_DNA"/>
</dbReference>
<evidence type="ECO:0000256" key="1">
    <source>
        <dbReference type="SAM" id="MobiDB-lite"/>
    </source>
</evidence>
<comment type="caution">
    <text evidence="4">The sequence shown here is derived from an EMBL/GenBank/DDBJ whole genome shotgun (WGS) entry which is preliminary data.</text>
</comment>
<evidence type="ECO:0000259" key="3">
    <source>
        <dbReference type="Pfam" id="PF11790"/>
    </source>
</evidence>
<feature type="region of interest" description="Disordered" evidence="1">
    <location>
        <begin position="31"/>
        <end position="84"/>
    </location>
</feature>
<protein>
    <recommendedName>
        <fullName evidence="3">Asl1-like glycosyl hydrolase catalytic domain-containing protein</fullName>
    </recommendedName>
</protein>
<feature type="compositionally biased region" description="Low complexity" evidence="1">
    <location>
        <begin position="45"/>
        <end position="70"/>
    </location>
</feature>
<dbReference type="InterPro" id="IPR017853">
    <property type="entry name" value="GH"/>
</dbReference>
<name>A0A9P8IAS4_9PEZI</name>
<evidence type="ECO:0000313" key="4">
    <source>
        <dbReference type="EMBL" id="KAH0548406.1"/>
    </source>
</evidence>
<dbReference type="Pfam" id="PF11790">
    <property type="entry name" value="Glyco_hydro_cc"/>
    <property type="match status" value="1"/>
</dbReference>
<feature type="domain" description="Asl1-like glycosyl hydrolase catalytic" evidence="3">
    <location>
        <begin position="75"/>
        <end position="300"/>
    </location>
</feature>
<sequence length="306" mass="32487">MHPTTLLILLSATLSVTSAYAVNHRHNYRSVHGGSSNRLGNINLASPTSTSTPAPVPTGGSSSPNSTSSGGRKRGLAFNDPGLTAGFGGPGSQVTWGYNWGPSCASKIGPGLEFVAMLWGNKADRTNGWMDAANAAISGGGRCLLAFNEPDHPEQSNIDPASAATAYQTYMNPFTGKARLGAPAVTNGGGSMGLTWLKSFMDSCGGKCQIDFVPIHWYGSCSNAADFKKHTQDAYAQTNKPIWITEFGGVDCSLDQQKTFLETVLPWLDAQSFVERYAYFGVFENSMITNGKPNDLGKTFDTFTGN</sequence>
<feature type="chain" id="PRO_5040122738" description="Asl1-like glycosyl hydrolase catalytic domain-containing protein" evidence="2">
    <location>
        <begin position="20"/>
        <end position="306"/>
    </location>
</feature>
<dbReference type="Proteomes" id="UP000750711">
    <property type="component" value="Unassembled WGS sequence"/>
</dbReference>
<feature type="signal peptide" evidence="2">
    <location>
        <begin position="1"/>
        <end position="19"/>
    </location>
</feature>